<sequence>MDKTRAKNLPSFGIKDKIGYMFGDFGNDFTFILSSTFLMKFYTDIMGVGPAAIGTMMLLARIVDAFTDIGMGRIVDKTTADKGDKFKRWIRRFMGPVALASFLLYPVWFKDMSMPFKTIWMYVTYLLWGSICYTGVNIPYGSMASAITDKPDERTQLSSFRTMGAQFAQLAIGVIGPLIIYYKDAAGEVVFSGEKMAIFALVCSVLAIICYILCLNWTTERVKIEKANDNEETSSVLDVFKNMVSSRALLGLILCAILLLLVNLGLLGMSNYIYPNYFKDATAMSKATLLATFLVLGLTTVTPKLSGALGKKEISAIGAVLGAAAGFVAYFMKITDVNLWFAFYALMMVGIGVFNIVVWAMIIDVIDDIEVKTGSRDDGTIYGSYSFARKLGQAASSGVTGYLLAAIGYSKATANDPAVLQGIYDITTLFPAIVLALLALALTFIYPLSKKRVDENAEILRIKRELSAK</sequence>
<dbReference type="AlphaFoldDB" id="A0A371IN51"/>
<dbReference type="NCBIfam" id="TIGR00792">
    <property type="entry name" value="gph"/>
    <property type="match status" value="1"/>
</dbReference>
<keyword evidence="1" id="KW-1133">Transmembrane helix</keyword>
<reference evidence="3 5" key="3">
    <citation type="submission" date="2019-07" db="EMBL/GenBank/DDBJ databases">
        <title>Criibacterium bergeronii gen. nov., sp. nov. isolated from human clinical samples.</title>
        <authorList>
            <person name="Maheux A.F."/>
            <person name="Boudreau D.K."/>
            <person name="Berube E."/>
            <person name="Brodeur S."/>
            <person name="Bernard K.A."/>
            <person name="Abed J.Y."/>
            <person name="Ducrey E."/>
            <person name="Guay E.F."/>
            <person name="Raymond F."/>
            <person name="Corbeil J."/>
            <person name="Domingo M.-C."/>
            <person name="Roy P.H."/>
            <person name="Boissinot M."/>
            <person name="Tocheva E.I."/>
            <person name="Omar R.F."/>
        </authorList>
    </citation>
    <scope>NUCLEOTIDE SEQUENCE [LARGE SCALE GENOMIC DNA]</scope>
    <source>
        <strain evidence="3 5">CCRI-24246</strain>
    </source>
</reference>
<dbReference type="OrthoDB" id="9764596at2"/>
<feature type="transmembrane region" description="Helical" evidence="1">
    <location>
        <begin position="119"/>
        <end position="140"/>
    </location>
</feature>
<protein>
    <submittedName>
        <fullName evidence="2">MFS transporter</fullName>
    </submittedName>
</protein>
<feature type="transmembrane region" description="Helical" evidence="1">
    <location>
        <begin position="160"/>
        <end position="182"/>
    </location>
</feature>
<dbReference type="Gene3D" id="1.20.1250.20">
    <property type="entry name" value="MFS general substrate transporter like domains"/>
    <property type="match status" value="1"/>
</dbReference>
<evidence type="ECO:0000313" key="2">
    <source>
        <dbReference type="EMBL" id="RDY21856.1"/>
    </source>
</evidence>
<dbReference type="CDD" id="cd17332">
    <property type="entry name" value="MFS_MelB_like"/>
    <property type="match status" value="1"/>
</dbReference>
<evidence type="ECO:0000313" key="4">
    <source>
        <dbReference type="Proteomes" id="UP000093352"/>
    </source>
</evidence>
<dbReference type="InterPro" id="IPR039672">
    <property type="entry name" value="MFS_2"/>
</dbReference>
<dbReference type="InterPro" id="IPR036259">
    <property type="entry name" value="MFS_trans_sf"/>
</dbReference>
<reference evidence="2" key="2">
    <citation type="submission" date="2018-07" db="EMBL/GenBank/DDBJ databases">
        <authorList>
            <person name="Quirk P.G."/>
            <person name="Krulwich T.A."/>
        </authorList>
    </citation>
    <scope>NUCLEOTIDE SEQUENCE</scope>
    <source>
        <strain evidence="2">CCRI-22567</strain>
    </source>
</reference>
<proteinExistence type="predicted"/>
<dbReference type="EMBL" id="MBEW02000004">
    <property type="protein sequence ID" value="RDY21856.1"/>
    <property type="molecule type" value="Genomic_DNA"/>
</dbReference>
<feature type="transmembrane region" description="Helical" evidence="1">
    <location>
        <begin position="391"/>
        <end position="409"/>
    </location>
</feature>
<keyword evidence="1" id="KW-0812">Transmembrane</keyword>
<dbReference type="Pfam" id="PF13347">
    <property type="entry name" value="MFS_2"/>
    <property type="match status" value="1"/>
</dbReference>
<dbReference type="GO" id="GO:0008643">
    <property type="term" value="P:carbohydrate transport"/>
    <property type="evidence" value="ECO:0007669"/>
    <property type="project" value="InterPro"/>
</dbReference>
<dbReference type="PANTHER" id="PTHR11328">
    <property type="entry name" value="MAJOR FACILITATOR SUPERFAMILY DOMAIN-CONTAINING PROTEIN"/>
    <property type="match status" value="1"/>
</dbReference>
<name>A0A371IN51_9FIRM</name>
<feature type="transmembrane region" description="Helical" evidence="1">
    <location>
        <begin position="248"/>
        <end position="269"/>
    </location>
</feature>
<feature type="transmembrane region" description="Helical" evidence="1">
    <location>
        <begin position="197"/>
        <end position="217"/>
    </location>
</feature>
<comment type="caution">
    <text evidence="2">The sequence shown here is derived from an EMBL/GenBank/DDBJ whole genome shotgun (WGS) entry which is preliminary data.</text>
</comment>
<dbReference type="GO" id="GO:0015293">
    <property type="term" value="F:symporter activity"/>
    <property type="evidence" value="ECO:0007669"/>
    <property type="project" value="InterPro"/>
</dbReference>
<dbReference type="InterPro" id="IPR001927">
    <property type="entry name" value="Na/Gal_symport"/>
</dbReference>
<keyword evidence="1" id="KW-0472">Membrane</keyword>
<dbReference type="Proteomes" id="UP000093352">
    <property type="component" value="Unassembled WGS sequence"/>
</dbReference>
<feature type="transmembrane region" description="Helical" evidence="1">
    <location>
        <begin position="89"/>
        <end position="107"/>
    </location>
</feature>
<feature type="transmembrane region" description="Helical" evidence="1">
    <location>
        <begin position="45"/>
        <end position="63"/>
    </location>
</feature>
<evidence type="ECO:0000256" key="1">
    <source>
        <dbReference type="SAM" id="Phobius"/>
    </source>
</evidence>
<dbReference type="SUPFAM" id="SSF103473">
    <property type="entry name" value="MFS general substrate transporter"/>
    <property type="match status" value="1"/>
</dbReference>
<gene>
    <name evidence="2" type="ORF">BBG48_003245</name>
    <name evidence="3" type="ORF">FL857_08120</name>
</gene>
<feature type="transmembrane region" description="Helical" evidence="1">
    <location>
        <begin position="338"/>
        <end position="362"/>
    </location>
</feature>
<keyword evidence="4" id="KW-1185">Reference proteome</keyword>
<dbReference type="PANTHER" id="PTHR11328:SF24">
    <property type="entry name" value="MAJOR FACILITATOR SUPERFAMILY (MFS) PROFILE DOMAIN-CONTAINING PROTEIN"/>
    <property type="match status" value="1"/>
</dbReference>
<dbReference type="GO" id="GO:0006814">
    <property type="term" value="P:sodium ion transport"/>
    <property type="evidence" value="ECO:0007669"/>
    <property type="project" value="InterPro"/>
</dbReference>
<organism evidence="2 4">
    <name type="scientific">Criibacterium bergeronii</name>
    <dbReference type="NCBI Taxonomy" id="1871336"/>
    <lineage>
        <taxon>Bacteria</taxon>
        <taxon>Bacillati</taxon>
        <taxon>Bacillota</taxon>
        <taxon>Clostridia</taxon>
        <taxon>Peptostreptococcales</taxon>
        <taxon>Filifactoraceae</taxon>
        <taxon>Criibacterium</taxon>
    </lineage>
</organism>
<accession>A0A371IN51</accession>
<feature type="transmembrane region" description="Helical" evidence="1">
    <location>
        <begin position="281"/>
        <end position="302"/>
    </location>
</feature>
<dbReference type="STRING" id="1871336.BBG48_03080"/>
<dbReference type="GO" id="GO:0005886">
    <property type="term" value="C:plasma membrane"/>
    <property type="evidence" value="ECO:0007669"/>
    <property type="project" value="TreeGrafter"/>
</dbReference>
<dbReference type="Proteomes" id="UP000319424">
    <property type="component" value="Unassembled WGS sequence"/>
</dbReference>
<feature type="transmembrane region" description="Helical" evidence="1">
    <location>
        <begin position="429"/>
        <end position="448"/>
    </location>
</feature>
<evidence type="ECO:0000313" key="3">
    <source>
        <dbReference type="EMBL" id="TRW24913.1"/>
    </source>
</evidence>
<feature type="transmembrane region" description="Helical" evidence="1">
    <location>
        <begin position="314"/>
        <end position="332"/>
    </location>
</feature>
<dbReference type="RefSeq" id="WP_068912697.1">
    <property type="nucleotide sequence ID" value="NZ_MBEW02000004.1"/>
</dbReference>
<evidence type="ECO:0000313" key="5">
    <source>
        <dbReference type="Proteomes" id="UP000319424"/>
    </source>
</evidence>
<dbReference type="EMBL" id="VJXW01000012">
    <property type="protein sequence ID" value="TRW24913.1"/>
    <property type="molecule type" value="Genomic_DNA"/>
</dbReference>
<reference evidence="2 4" key="1">
    <citation type="journal article" date="2016" name="Genome Announc.">
        <title>Draft Genome Sequence of Criibacterium bergeronii gen. nov., sp. nov., Strain CCRI-22567T, Isolated from a Vaginal Sample from a Woman with Bacterial Vaginosis.</title>
        <authorList>
            <person name="Maheux A.F."/>
            <person name="Berube E."/>
            <person name="Boudreau D.K."/>
            <person name="Raymond F."/>
            <person name="Corbeil J."/>
            <person name="Roy P.H."/>
            <person name="Boissinot M."/>
            <person name="Omar R.F."/>
        </authorList>
    </citation>
    <scope>NUCLEOTIDE SEQUENCE [LARGE SCALE GENOMIC DNA]</scope>
    <source>
        <strain evidence="2 4">CCRI-22567</strain>
    </source>
</reference>